<protein>
    <submittedName>
        <fullName evidence="2">Uncharacterized protein</fullName>
    </submittedName>
</protein>
<gene>
    <name evidence="2" type="ORF">JOAD_84</name>
</gene>
<organism evidence="2 3">
    <name type="scientific">Erwinia phage vB_EamM_Joad</name>
    <dbReference type="NCBI Taxonomy" id="2026081"/>
    <lineage>
        <taxon>Viruses</taxon>
        <taxon>Duplodnaviria</taxon>
        <taxon>Heunggongvirae</taxon>
        <taxon>Uroviricota</taxon>
        <taxon>Caudoviricetes</taxon>
        <taxon>Chimalliviridae</taxon>
        <taxon>Risingsunvirus</taxon>
        <taxon>Risingsunvirus risingsun</taxon>
    </lineage>
</organism>
<evidence type="ECO:0000313" key="2">
    <source>
        <dbReference type="EMBL" id="ASU03831.1"/>
    </source>
</evidence>
<dbReference type="Proteomes" id="UP000222624">
    <property type="component" value="Genome"/>
</dbReference>
<sequence>MRYLSMTLDHNDHTNPIFSWVVVNKTNESLSAKSRGGFEYIIPSINRERVVHDGEVKLIVEYKNVYIDRIAFNKSQACTKLDKTLIDLLEARRQVMLNNEYLNRSMVQTISVGVILKTDHVENDDGVHSDILGVSFFMDNNLSRQTSVGIPKGTPTSINNKLMWEENYEGVLPDASESVRERCMTAETRLTVLYNDPTNIFSGLWMNILGQARLINRTRTTDIQPGLYITYRSGLSNNELIERYYSFDQLNDKALEEMGIFLSKEEAQKGGNTERYLQAEATIKSLSQNIVGYRKEIAQLNDKNSNLTKDLNKEETTNLRLAAEIAFLKQDSRLKDREQKIAIETIKGANKPNNTASFVDICKGVGLLTTAGVTVYKVFAT</sequence>
<name>A0A223LII4_9CAUD</name>
<feature type="coiled-coil region" evidence="1">
    <location>
        <begin position="276"/>
        <end position="331"/>
    </location>
</feature>
<evidence type="ECO:0000313" key="3">
    <source>
        <dbReference type="Proteomes" id="UP000222624"/>
    </source>
</evidence>
<dbReference type="EMBL" id="MF459647">
    <property type="protein sequence ID" value="ASU03831.1"/>
    <property type="molecule type" value="Genomic_DNA"/>
</dbReference>
<reference evidence="3" key="1">
    <citation type="submission" date="2017-07" db="EMBL/GenBank/DDBJ databases">
        <authorList>
            <person name="Bickmore M.X."/>
            <person name="Vaden K."/>
            <person name="Brady T.S."/>
            <person name="Tateoka O.B."/>
            <person name="Carter J.L."/>
            <person name="Pape J.A."/>
            <person name="Robinson D.M."/>
            <person name="Russell K.A."/>
            <person name="Staley L.A."/>
            <person name="Stettler J.M."/>
            <person name="Townsend M.H."/>
            <person name="Wienclaw T."/>
            <person name="Williamson T.L."/>
            <person name="Kruger J.L."/>
            <person name="Berg J.A."/>
            <person name="Sharma R."/>
            <person name="Payne A.M."/>
            <person name="Fajardo C.P."/>
            <person name="Breakwell D.P."/>
            <person name="Hope S."/>
            <person name="Grose J.H."/>
        </authorList>
    </citation>
    <scope>NUCLEOTIDE SEQUENCE [LARGE SCALE GENOMIC DNA]</scope>
</reference>
<keyword evidence="1" id="KW-0175">Coiled coil</keyword>
<proteinExistence type="predicted"/>
<accession>A0A223LII4</accession>
<evidence type="ECO:0000256" key="1">
    <source>
        <dbReference type="SAM" id="Coils"/>
    </source>
</evidence>